<dbReference type="InterPro" id="IPR011527">
    <property type="entry name" value="ABC1_TM_dom"/>
</dbReference>
<evidence type="ECO:0000256" key="2">
    <source>
        <dbReference type="ARBA" id="ARBA00022448"/>
    </source>
</evidence>
<dbReference type="NCBIfam" id="TIGR02203">
    <property type="entry name" value="MsbA_lipidA"/>
    <property type="match status" value="1"/>
</dbReference>
<feature type="transmembrane region" description="Helical" evidence="11">
    <location>
        <begin position="20"/>
        <end position="40"/>
    </location>
</feature>
<protein>
    <submittedName>
        <fullName evidence="14">Lipid A export permease/ATP-binding protein MsbA</fullName>
    </submittedName>
</protein>
<dbReference type="Proteomes" id="UP001165541">
    <property type="component" value="Unassembled WGS sequence"/>
</dbReference>
<dbReference type="InterPro" id="IPR027417">
    <property type="entry name" value="P-loop_NTPase"/>
</dbReference>
<keyword evidence="2" id="KW-0813">Transport</keyword>
<keyword evidence="8 11" id="KW-1133">Transmembrane helix</keyword>
<evidence type="ECO:0000256" key="1">
    <source>
        <dbReference type="ARBA" id="ARBA00004651"/>
    </source>
</evidence>
<reference evidence="14" key="1">
    <citation type="submission" date="2022-05" db="EMBL/GenBank/DDBJ databases">
        <title>Schlegelella sp. nov., isolated from mangrove soil.</title>
        <authorList>
            <person name="Liu Y."/>
            <person name="Ge X."/>
            <person name="Liu W."/>
        </authorList>
    </citation>
    <scope>NUCLEOTIDE SEQUENCE</scope>
    <source>
        <strain evidence="14">S2-27</strain>
    </source>
</reference>
<keyword evidence="6" id="KW-0067">ATP-binding</keyword>
<dbReference type="PROSITE" id="PS00211">
    <property type="entry name" value="ABC_TRANSPORTER_1"/>
    <property type="match status" value="1"/>
</dbReference>
<keyword evidence="9" id="KW-0445">Lipid transport</keyword>
<name>A0ABT0YNJ5_9BURK</name>
<evidence type="ECO:0000256" key="4">
    <source>
        <dbReference type="ARBA" id="ARBA00022692"/>
    </source>
</evidence>
<dbReference type="PROSITE" id="PS50929">
    <property type="entry name" value="ABC_TM1F"/>
    <property type="match status" value="1"/>
</dbReference>
<evidence type="ECO:0000313" key="15">
    <source>
        <dbReference type="Proteomes" id="UP001165541"/>
    </source>
</evidence>
<evidence type="ECO:0000313" key="14">
    <source>
        <dbReference type="EMBL" id="MCM5679458.1"/>
    </source>
</evidence>
<dbReference type="RefSeq" id="WP_251777668.1">
    <property type="nucleotide sequence ID" value="NZ_JAMKFE010000004.1"/>
</dbReference>
<dbReference type="InterPro" id="IPR003439">
    <property type="entry name" value="ABC_transporter-like_ATP-bd"/>
</dbReference>
<dbReference type="SMART" id="SM00382">
    <property type="entry name" value="AAA"/>
    <property type="match status" value="1"/>
</dbReference>
<dbReference type="Pfam" id="PF00005">
    <property type="entry name" value="ABC_tran"/>
    <property type="match status" value="1"/>
</dbReference>
<comment type="subcellular location">
    <subcellularLocation>
        <location evidence="1">Cell membrane</location>
        <topology evidence="1">Multi-pass membrane protein</topology>
    </subcellularLocation>
</comment>
<feature type="domain" description="ABC transporter" evidence="12">
    <location>
        <begin position="339"/>
        <end position="575"/>
    </location>
</feature>
<evidence type="ECO:0000256" key="7">
    <source>
        <dbReference type="ARBA" id="ARBA00022967"/>
    </source>
</evidence>
<dbReference type="InterPro" id="IPR036640">
    <property type="entry name" value="ABC1_TM_sf"/>
</dbReference>
<evidence type="ECO:0000259" key="13">
    <source>
        <dbReference type="PROSITE" id="PS50929"/>
    </source>
</evidence>
<keyword evidence="15" id="KW-1185">Reference proteome</keyword>
<evidence type="ECO:0000256" key="5">
    <source>
        <dbReference type="ARBA" id="ARBA00022741"/>
    </source>
</evidence>
<feature type="transmembrane region" description="Helical" evidence="11">
    <location>
        <begin position="245"/>
        <end position="268"/>
    </location>
</feature>
<dbReference type="SUPFAM" id="SSF52540">
    <property type="entry name" value="P-loop containing nucleoside triphosphate hydrolases"/>
    <property type="match status" value="1"/>
</dbReference>
<evidence type="ECO:0000256" key="8">
    <source>
        <dbReference type="ARBA" id="ARBA00022989"/>
    </source>
</evidence>
<dbReference type="InterPro" id="IPR003593">
    <property type="entry name" value="AAA+_ATPase"/>
</dbReference>
<keyword evidence="4 11" id="KW-0812">Transmembrane</keyword>
<dbReference type="CDD" id="cd18552">
    <property type="entry name" value="ABC_6TM_MsbA_like"/>
    <property type="match status" value="1"/>
</dbReference>
<proteinExistence type="predicted"/>
<feature type="domain" description="ABC transmembrane type-1" evidence="13">
    <location>
        <begin position="25"/>
        <end position="307"/>
    </location>
</feature>
<dbReference type="SUPFAM" id="SSF90123">
    <property type="entry name" value="ABC transporter transmembrane region"/>
    <property type="match status" value="1"/>
</dbReference>
<dbReference type="Gene3D" id="3.40.50.300">
    <property type="entry name" value="P-loop containing nucleotide triphosphate hydrolases"/>
    <property type="match status" value="1"/>
</dbReference>
<dbReference type="PROSITE" id="PS50893">
    <property type="entry name" value="ABC_TRANSPORTER_2"/>
    <property type="match status" value="1"/>
</dbReference>
<dbReference type="Gene3D" id="1.20.1560.10">
    <property type="entry name" value="ABC transporter type 1, transmembrane domain"/>
    <property type="match status" value="1"/>
</dbReference>
<evidence type="ECO:0000256" key="9">
    <source>
        <dbReference type="ARBA" id="ARBA00023055"/>
    </source>
</evidence>
<dbReference type="InterPro" id="IPR011917">
    <property type="entry name" value="ABC_transpr_lipidA"/>
</dbReference>
<keyword evidence="3" id="KW-1003">Cell membrane</keyword>
<organism evidence="14 15">
    <name type="scientific">Caldimonas mangrovi</name>
    <dbReference type="NCBI Taxonomy" id="2944811"/>
    <lineage>
        <taxon>Bacteria</taxon>
        <taxon>Pseudomonadati</taxon>
        <taxon>Pseudomonadota</taxon>
        <taxon>Betaproteobacteria</taxon>
        <taxon>Burkholderiales</taxon>
        <taxon>Sphaerotilaceae</taxon>
        <taxon>Caldimonas</taxon>
    </lineage>
</organism>
<feature type="transmembrane region" description="Helical" evidence="11">
    <location>
        <begin position="274"/>
        <end position="293"/>
    </location>
</feature>
<feature type="transmembrane region" description="Helical" evidence="11">
    <location>
        <begin position="60"/>
        <end position="78"/>
    </location>
</feature>
<feature type="transmembrane region" description="Helical" evidence="11">
    <location>
        <begin position="132"/>
        <end position="154"/>
    </location>
</feature>
<keyword evidence="10 11" id="KW-0472">Membrane</keyword>
<evidence type="ECO:0000256" key="6">
    <source>
        <dbReference type="ARBA" id="ARBA00022840"/>
    </source>
</evidence>
<dbReference type="InterPro" id="IPR017871">
    <property type="entry name" value="ABC_transporter-like_CS"/>
</dbReference>
<gene>
    <name evidence="14" type="primary">msbA</name>
    <name evidence="14" type="ORF">M8A51_07935</name>
</gene>
<dbReference type="EMBL" id="JAMKFE010000004">
    <property type="protein sequence ID" value="MCM5679458.1"/>
    <property type="molecule type" value="Genomic_DNA"/>
</dbReference>
<comment type="caution">
    <text evidence="14">The sequence shown here is derived from an EMBL/GenBank/DDBJ whole genome shotgun (WGS) entry which is preliminary data.</text>
</comment>
<dbReference type="PANTHER" id="PTHR43394:SF1">
    <property type="entry name" value="ATP-BINDING CASSETTE SUB-FAMILY B MEMBER 10, MITOCHONDRIAL"/>
    <property type="match status" value="1"/>
</dbReference>
<sequence>MTHDKQFDLYKRVLARSRPYWRTFALGIAAMVLYAATETALPALLKVMLDGSFVDKDPRVIHLTPVAIVVLFLVRGASDFVHTTALNKVATGVVLDLRRALFDKLLQLPTSYYDNEPSARVMSKLSHNAQQISPIITSALITIVKDSLTVMGLLGYMLYLNWRLSLLFFTVLPVIALVIRSVSRRLRRLSGAQQTSMGNMNHVIKEVIGGHREIKIFGGEAYESRRFSDVAGGLRRYAMKVAATSAANGPIVQGIAVLALAAIIYYAALQSQSNALTVGGFVSFFGAMALLLAPLKRLSNVNEPLQRGLAAASSVFEVLDAPSEPDDGTRELEHVDGRLQFVDVGFRYPSTERDALSSVDLDIRPGETVALVGASGSGKSTLVSLIPRFYPPTTGTILLDGVDTRELKLANLRTHLALVTQHVVLFNDTVAANIAYGGHGDVDEADIIRAAEAAHAMDFIRALPQGLRTQIGENGARLSGGQRQRISIARALLKDAPILLLDEATSALDTESERAVQAAIDNLKRGRTTIIIAHRLSTIVNADRIVVLDQGRIAEAGTHQTLLQQGGIYARLHRLQFSNVE</sequence>
<feature type="transmembrane region" description="Helical" evidence="11">
    <location>
        <begin position="160"/>
        <end position="179"/>
    </location>
</feature>
<dbReference type="PANTHER" id="PTHR43394">
    <property type="entry name" value="ATP-DEPENDENT PERMEASE MDL1, MITOCHONDRIAL"/>
    <property type="match status" value="1"/>
</dbReference>
<dbReference type="InterPro" id="IPR039421">
    <property type="entry name" value="Type_1_exporter"/>
</dbReference>
<keyword evidence="7" id="KW-1278">Translocase</keyword>
<dbReference type="Pfam" id="PF00664">
    <property type="entry name" value="ABC_membrane"/>
    <property type="match status" value="1"/>
</dbReference>
<evidence type="ECO:0000256" key="10">
    <source>
        <dbReference type="ARBA" id="ARBA00023136"/>
    </source>
</evidence>
<accession>A0ABT0YNJ5</accession>
<evidence type="ECO:0000256" key="3">
    <source>
        <dbReference type="ARBA" id="ARBA00022475"/>
    </source>
</evidence>
<evidence type="ECO:0000256" key="11">
    <source>
        <dbReference type="SAM" id="Phobius"/>
    </source>
</evidence>
<keyword evidence="5" id="KW-0547">Nucleotide-binding</keyword>
<evidence type="ECO:0000259" key="12">
    <source>
        <dbReference type="PROSITE" id="PS50893"/>
    </source>
</evidence>